<keyword evidence="1" id="KW-0472">Membrane</keyword>
<dbReference type="AlphaFoldDB" id="A0A7N0T2V5"/>
<dbReference type="Gramene" id="Kaladp0020s0013.1.v1.1">
    <property type="protein sequence ID" value="Kaladp0020s0013.1.v1.1.CDS.1"/>
    <property type="gene ID" value="Kaladp0020s0013.v1.1"/>
</dbReference>
<keyword evidence="1" id="KW-1133">Transmembrane helix</keyword>
<proteinExistence type="predicted"/>
<keyword evidence="1" id="KW-0812">Transmembrane</keyword>
<accession>A0A7N0T2V5</accession>
<reference evidence="2" key="1">
    <citation type="submission" date="2021-01" db="UniProtKB">
        <authorList>
            <consortium name="EnsemblPlants"/>
        </authorList>
    </citation>
    <scope>IDENTIFICATION</scope>
</reference>
<protein>
    <submittedName>
        <fullName evidence="2">Uncharacterized protein</fullName>
    </submittedName>
</protein>
<evidence type="ECO:0000256" key="1">
    <source>
        <dbReference type="SAM" id="Phobius"/>
    </source>
</evidence>
<dbReference type="EnsemblPlants" id="Kaladp0020s0013.1.v1.1">
    <property type="protein sequence ID" value="Kaladp0020s0013.1.v1.1.CDS.1"/>
    <property type="gene ID" value="Kaladp0020s0013.v1.1"/>
</dbReference>
<name>A0A7N0T2V5_KALFE</name>
<keyword evidence="3" id="KW-1185">Reference proteome</keyword>
<dbReference type="Proteomes" id="UP000594263">
    <property type="component" value="Unplaced"/>
</dbReference>
<evidence type="ECO:0000313" key="3">
    <source>
        <dbReference type="Proteomes" id="UP000594263"/>
    </source>
</evidence>
<evidence type="ECO:0000313" key="2">
    <source>
        <dbReference type="EnsemblPlants" id="Kaladp0020s0013.1.v1.1.CDS.1"/>
    </source>
</evidence>
<organism evidence="2 3">
    <name type="scientific">Kalanchoe fedtschenkoi</name>
    <name type="common">Lavender scallops</name>
    <name type="synonym">South American air plant</name>
    <dbReference type="NCBI Taxonomy" id="63787"/>
    <lineage>
        <taxon>Eukaryota</taxon>
        <taxon>Viridiplantae</taxon>
        <taxon>Streptophyta</taxon>
        <taxon>Embryophyta</taxon>
        <taxon>Tracheophyta</taxon>
        <taxon>Spermatophyta</taxon>
        <taxon>Magnoliopsida</taxon>
        <taxon>eudicotyledons</taxon>
        <taxon>Gunneridae</taxon>
        <taxon>Pentapetalae</taxon>
        <taxon>Saxifragales</taxon>
        <taxon>Crassulaceae</taxon>
        <taxon>Kalanchoe</taxon>
    </lineage>
</organism>
<feature type="transmembrane region" description="Helical" evidence="1">
    <location>
        <begin position="29"/>
        <end position="49"/>
    </location>
</feature>
<sequence length="59" mass="6730">MARKGDEVEVVAEVCCESDLRLQQWISEFFLLDLASSNWICLIFVTHIFSGCKLLDGYS</sequence>